<keyword evidence="8" id="KW-1185">Reference proteome</keyword>
<evidence type="ECO:0000256" key="5">
    <source>
        <dbReference type="ARBA" id="ARBA00022843"/>
    </source>
</evidence>
<evidence type="ECO:0000256" key="3">
    <source>
        <dbReference type="ARBA" id="ARBA00022490"/>
    </source>
</evidence>
<keyword evidence="4" id="KW-0862">Zinc</keyword>
<dbReference type="VEuPathDB" id="HostDB:LOC118649844"/>
<dbReference type="AlphaFoldDB" id="A0A7J7Z079"/>
<evidence type="ECO:0000313" key="7">
    <source>
        <dbReference type="EMBL" id="KAF6367687.1"/>
    </source>
</evidence>
<accession>A0A7J7Z079</accession>
<name>A0A7J7Z079_MYOMY</name>
<dbReference type="GO" id="GO:0005737">
    <property type="term" value="C:cytoplasm"/>
    <property type="evidence" value="ECO:0007669"/>
    <property type="project" value="UniProtKB-SubCell"/>
</dbReference>
<comment type="caution">
    <text evidence="7">The sequence shown here is derived from an EMBL/GenBank/DDBJ whole genome shotgun (WGS) entry which is preliminary data.</text>
</comment>
<dbReference type="PIRSF" id="PIRSF008633">
    <property type="entry name" value="BEX"/>
    <property type="match status" value="1"/>
</dbReference>
<evidence type="ECO:0000256" key="1">
    <source>
        <dbReference type="ARBA" id="ARBA00004496"/>
    </source>
</evidence>
<comment type="similarity">
    <text evidence="2">Belongs to the BEX family.</text>
</comment>
<dbReference type="GO" id="GO:0005634">
    <property type="term" value="C:nucleus"/>
    <property type="evidence" value="ECO:0007669"/>
    <property type="project" value="TreeGrafter"/>
</dbReference>
<dbReference type="EMBL" id="JABWUV010000003">
    <property type="protein sequence ID" value="KAF6367687.1"/>
    <property type="molecule type" value="Genomic_DNA"/>
</dbReference>
<evidence type="ECO:0000256" key="4">
    <source>
        <dbReference type="ARBA" id="ARBA00022833"/>
    </source>
</evidence>
<evidence type="ECO:0000313" key="8">
    <source>
        <dbReference type="Proteomes" id="UP000527355"/>
    </source>
</evidence>
<dbReference type="InterPro" id="IPR021156">
    <property type="entry name" value="TF_A-like/BEX"/>
</dbReference>
<dbReference type="PANTHER" id="PTHR13987">
    <property type="entry name" value="PROTEIN BEX4"/>
    <property type="match status" value="1"/>
</dbReference>
<evidence type="ECO:0000256" key="6">
    <source>
        <dbReference type="SAM" id="MobiDB-lite"/>
    </source>
</evidence>
<dbReference type="InterPro" id="IPR007623">
    <property type="entry name" value="BEX"/>
</dbReference>
<proteinExistence type="inferred from homology"/>
<protein>
    <recommendedName>
        <fullName evidence="9">Brain expressed X-linked 4</fullName>
    </recommendedName>
</protein>
<keyword evidence="3" id="KW-0963">Cytoplasm</keyword>
<dbReference type="OrthoDB" id="9836927at2759"/>
<reference evidence="7 8" key="1">
    <citation type="journal article" date="2020" name="Nature">
        <title>Six reference-quality genomes reveal evolution of bat adaptations.</title>
        <authorList>
            <person name="Jebb D."/>
            <person name="Huang Z."/>
            <person name="Pippel M."/>
            <person name="Hughes G.M."/>
            <person name="Lavrichenko K."/>
            <person name="Devanna P."/>
            <person name="Winkler S."/>
            <person name="Jermiin L.S."/>
            <person name="Skirmuntt E.C."/>
            <person name="Katzourakis A."/>
            <person name="Burkitt-Gray L."/>
            <person name="Ray D.A."/>
            <person name="Sullivan K.A.M."/>
            <person name="Roscito J.G."/>
            <person name="Kirilenko B.M."/>
            <person name="Davalos L.M."/>
            <person name="Corthals A.P."/>
            <person name="Power M.L."/>
            <person name="Jones G."/>
            <person name="Ransome R.D."/>
            <person name="Dechmann D.K.N."/>
            <person name="Locatelli A.G."/>
            <person name="Puechmaille S.J."/>
            <person name="Fedrigo O."/>
            <person name="Jarvis E.D."/>
            <person name="Hiller M."/>
            <person name="Vernes S.C."/>
            <person name="Myers E.W."/>
            <person name="Teeling E.C."/>
        </authorList>
    </citation>
    <scope>NUCLEOTIDE SEQUENCE [LARGE SCALE GENOMIC DNA]</scope>
    <source>
        <strain evidence="7">MMyoMyo1</strain>
        <tissue evidence="7">Flight muscle</tissue>
    </source>
</reference>
<organism evidence="7 8">
    <name type="scientific">Myotis myotis</name>
    <name type="common">Greater mouse-eared bat</name>
    <name type="synonym">Vespertilio myotis</name>
    <dbReference type="NCBI Taxonomy" id="51298"/>
    <lineage>
        <taxon>Eukaryota</taxon>
        <taxon>Metazoa</taxon>
        <taxon>Chordata</taxon>
        <taxon>Craniata</taxon>
        <taxon>Vertebrata</taxon>
        <taxon>Euteleostomi</taxon>
        <taxon>Mammalia</taxon>
        <taxon>Eutheria</taxon>
        <taxon>Laurasiatheria</taxon>
        <taxon>Chiroptera</taxon>
        <taxon>Yangochiroptera</taxon>
        <taxon>Vespertilionidae</taxon>
        <taxon>Myotis</taxon>
    </lineage>
</organism>
<comment type="subcellular location">
    <subcellularLocation>
        <location evidence="1">Cytoplasm</location>
    </subcellularLocation>
</comment>
<evidence type="ECO:0008006" key="9">
    <source>
        <dbReference type="Google" id="ProtNLM"/>
    </source>
</evidence>
<evidence type="ECO:0000256" key="2">
    <source>
        <dbReference type="ARBA" id="ARBA00010976"/>
    </source>
</evidence>
<dbReference type="Pfam" id="PF04538">
    <property type="entry name" value="BEX"/>
    <property type="match status" value="1"/>
</dbReference>
<dbReference type="Proteomes" id="UP000527355">
    <property type="component" value="Unassembled WGS sequence"/>
</dbReference>
<dbReference type="PANTHER" id="PTHR13987:SF3">
    <property type="entry name" value="PROTEIN BEX4"/>
    <property type="match status" value="1"/>
</dbReference>
<keyword evidence="5" id="KW-0832">Ubl conjugation</keyword>
<sequence>MESKEEQAVKNLNMENAQHENEGGDQVLVQNEEEPRTLGGGKAQKPGRNVRLGRVKQLLPNFQGAISNKCVDHNAVGDSVEKITKQQMDIRRKTREQQMRRVICFQTPNPDNHYDFCFIS</sequence>
<gene>
    <name evidence="7" type="ORF">mMyoMyo1_001454</name>
</gene>
<feature type="region of interest" description="Disordered" evidence="6">
    <location>
        <begin position="1"/>
        <end position="49"/>
    </location>
</feature>